<evidence type="ECO:0000313" key="5">
    <source>
        <dbReference type="Proteomes" id="UP000265618"/>
    </source>
</evidence>
<dbReference type="Pfam" id="PF04231">
    <property type="entry name" value="Endonuclease_1"/>
    <property type="match status" value="1"/>
</dbReference>
<gene>
    <name evidence="4" type="ORF">KIPB_001197</name>
</gene>
<accession>A0A9K3CPR4</accession>
<dbReference type="PANTHER" id="PTHR33607:SF2">
    <property type="entry name" value="ENDONUCLEASE-1"/>
    <property type="match status" value="1"/>
</dbReference>
<feature type="signal peptide" evidence="3">
    <location>
        <begin position="1"/>
        <end position="22"/>
    </location>
</feature>
<dbReference type="AlphaFoldDB" id="A0A9K3CPR4"/>
<proteinExistence type="predicted"/>
<dbReference type="OrthoDB" id="423935at2759"/>
<evidence type="ECO:0000313" key="4">
    <source>
        <dbReference type="EMBL" id="GIQ80402.1"/>
    </source>
</evidence>
<name>A0A9K3CPR4_9EUKA</name>
<evidence type="ECO:0000256" key="1">
    <source>
        <dbReference type="ARBA" id="ARBA00022722"/>
    </source>
</evidence>
<comment type="caution">
    <text evidence="4">The sequence shown here is derived from an EMBL/GenBank/DDBJ whole genome shotgun (WGS) entry which is preliminary data.</text>
</comment>
<dbReference type="Proteomes" id="UP000265618">
    <property type="component" value="Unassembled WGS sequence"/>
</dbReference>
<protein>
    <submittedName>
        <fullName evidence="4">Endonuclease I</fullName>
    </submittedName>
</protein>
<keyword evidence="3" id="KW-0732">Signal</keyword>
<keyword evidence="4" id="KW-0255">Endonuclease</keyword>
<keyword evidence="5" id="KW-1185">Reference proteome</keyword>
<dbReference type="EMBL" id="BDIP01000162">
    <property type="protein sequence ID" value="GIQ80402.1"/>
    <property type="molecule type" value="Genomic_DNA"/>
</dbReference>
<dbReference type="SUPFAM" id="SSF54060">
    <property type="entry name" value="His-Me finger endonucleases"/>
    <property type="match status" value="1"/>
</dbReference>
<keyword evidence="2" id="KW-0378">Hydrolase</keyword>
<organism evidence="4 5">
    <name type="scientific">Kipferlia bialata</name>
    <dbReference type="NCBI Taxonomy" id="797122"/>
    <lineage>
        <taxon>Eukaryota</taxon>
        <taxon>Metamonada</taxon>
        <taxon>Carpediemonas-like organisms</taxon>
        <taxon>Kipferlia</taxon>
    </lineage>
</organism>
<dbReference type="PANTHER" id="PTHR33607">
    <property type="entry name" value="ENDONUCLEASE-1"/>
    <property type="match status" value="1"/>
</dbReference>
<dbReference type="GO" id="GO:0004519">
    <property type="term" value="F:endonuclease activity"/>
    <property type="evidence" value="ECO:0007669"/>
    <property type="project" value="UniProtKB-KW"/>
</dbReference>
<sequence>MRIVFVCALLACALCLYDDLSGAELRAALRQDTYVNKHHTLGYSTARKKMYGYIDQQGDDYSSNGYVYGIYTDLKMKYKHGSSDTSQNGDLNCEHIVPQSFFNKQDPMRSDVHHLRPAYDVANSARNHYTFEEIPDADAYKWFKGKTQYSHTPSDPENWSRLMEDESAWGEHAWEPRDDNQGTVARAILYFYTMYDQYICLDNKPCIEEMWKIGDVNMLIQWSADHPPSDWDRTRNERAETYQGNRNPFVDSPELVERAFEDMI</sequence>
<dbReference type="InterPro" id="IPR044925">
    <property type="entry name" value="His-Me_finger_sf"/>
</dbReference>
<keyword evidence="1" id="KW-0540">Nuclease</keyword>
<dbReference type="GO" id="GO:0016787">
    <property type="term" value="F:hydrolase activity"/>
    <property type="evidence" value="ECO:0007669"/>
    <property type="project" value="UniProtKB-KW"/>
</dbReference>
<evidence type="ECO:0000256" key="2">
    <source>
        <dbReference type="ARBA" id="ARBA00022801"/>
    </source>
</evidence>
<evidence type="ECO:0000256" key="3">
    <source>
        <dbReference type="SAM" id="SignalP"/>
    </source>
</evidence>
<feature type="chain" id="PRO_5039899903" evidence="3">
    <location>
        <begin position="23"/>
        <end position="264"/>
    </location>
</feature>
<reference evidence="4 5" key="1">
    <citation type="journal article" date="2018" name="PLoS ONE">
        <title>The draft genome of Kipferlia bialata reveals reductive genome evolution in fornicate parasites.</title>
        <authorList>
            <person name="Tanifuji G."/>
            <person name="Takabayashi S."/>
            <person name="Kume K."/>
            <person name="Takagi M."/>
            <person name="Nakayama T."/>
            <person name="Kamikawa R."/>
            <person name="Inagaki Y."/>
            <person name="Hashimoto T."/>
        </authorList>
    </citation>
    <scope>NUCLEOTIDE SEQUENCE [LARGE SCALE GENOMIC DNA]</scope>
    <source>
        <strain evidence="4">NY0173</strain>
    </source>
</reference>
<dbReference type="InterPro" id="IPR007346">
    <property type="entry name" value="Endonuclease-I"/>
</dbReference>